<dbReference type="RefSeq" id="WP_198867631.1">
    <property type="nucleotide sequence ID" value="NZ_CP066310.1"/>
</dbReference>
<gene>
    <name evidence="2" type="ORF">GKQ51_08035</name>
</gene>
<feature type="compositionally biased region" description="Basic and acidic residues" evidence="1">
    <location>
        <begin position="36"/>
        <end position="54"/>
    </location>
</feature>
<feature type="compositionally biased region" description="Basic and acidic residues" evidence="1">
    <location>
        <begin position="1"/>
        <end position="14"/>
    </location>
</feature>
<dbReference type="Pfam" id="PF14354">
    <property type="entry name" value="Lar_restr_allev"/>
    <property type="match status" value="1"/>
</dbReference>
<sequence length="354" mass="39004">MSDTHKTESLHDQIMRLPCTPPKDANVNQSISYKSGHRDARHAAAELAAEHEAEQQQELTAIEAMARMLADGEWAEHVGELGGPIAQRLETEITRMHNEQQAAQAAVPDENGLLPCPFCGGKAELHQRETESLWSHNQVTWSQVGCCECECVGADCCEDDDGSEAAAHWNTRAGAPSAPTPPAQETDEQRPAAWIAKYQGSYILDLCLPDADDDRASLDWRPLYTAPPAQQSPLYTCIGKGGRYEKVGSAKPAGIANFEHNIGAVIVYRDIESDHLYFRLPLDFNRRMKRIDDGDTAAPEQAEQQSAWVEQIMEQAQVFASAWSLVGGPFDTGDGLKQAKEEKELLRKLLEAGR</sequence>
<accession>A0AAP9YHE0</accession>
<evidence type="ECO:0000256" key="1">
    <source>
        <dbReference type="SAM" id="MobiDB-lite"/>
    </source>
</evidence>
<evidence type="ECO:0000313" key="3">
    <source>
        <dbReference type="Proteomes" id="UP000596192"/>
    </source>
</evidence>
<dbReference type="Proteomes" id="UP000596192">
    <property type="component" value="Chromosome"/>
</dbReference>
<evidence type="ECO:0000313" key="2">
    <source>
        <dbReference type="EMBL" id="QQE90232.1"/>
    </source>
</evidence>
<protein>
    <submittedName>
        <fullName evidence="2">Lar family restriction alleviation protein</fullName>
    </submittedName>
</protein>
<name>A0AAP9YHE0_9GAMM</name>
<proteinExistence type="predicted"/>
<reference evidence="2 3" key="1">
    <citation type="submission" date="2020-12" db="EMBL/GenBank/DDBJ databases">
        <title>Genomic Analysis and Response surface optimization of nitrogen-fixing conditions for A. chroococcum strain HR1, Isolation from rhizosphere soil.</title>
        <authorList>
            <person name="Li J."/>
            <person name="Yang H."/>
            <person name="Liu H."/>
            <person name="Wang C."/>
            <person name="Tian Y."/>
            <person name="Lu X.Y."/>
        </authorList>
    </citation>
    <scope>NUCLEOTIDE SEQUENCE [LARGE SCALE GENOMIC DNA]</scope>
    <source>
        <strain evidence="2 3">HR1</strain>
    </source>
</reference>
<dbReference type="AlphaFoldDB" id="A0AAP9YHE0"/>
<dbReference type="EMBL" id="CP066310">
    <property type="protein sequence ID" value="QQE90232.1"/>
    <property type="molecule type" value="Genomic_DNA"/>
</dbReference>
<feature type="region of interest" description="Disordered" evidence="1">
    <location>
        <begin position="1"/>
        <end position="55"/>
    </location>
</feature>
<organism evidence="2 3">
    <name type="scientific">Azotobacter chroococcum</name>
    <dbReference type="NCBI Taxonomy" id="353"/>
    <lineage>
        <taxon>Bacteria</taxon>
        <taxon>Pseudomonadati</taxon>
        <taxon>Pseudomonadota</taxon>
        <taxon>Gammaproteobacteria</taxon>
        <taxon>Pseudomonadales</taxon>
        <taxon>Pseudomonadaceae</taxon>
        <taxon>Azotobacter</taxon>
    </lineage>
</organism>